<protein>
    <submittedName>
        <fullName evidence="1">Uncharacterized protein</fullName>
    </submittedName>
</protein>
<dbReference type="Proteomes" id="UP000885771">
    <property type="component" value="Unassembled WGS sequence"/>
</dbReference>
<dbReference type="AlphaFoldDB" id="A0A7V5RPN3"/>
<accession>A0A7V5RPN3</accession>
<name>A0A7V5RPN3_CALAY</name>
<comment type="caution">
    <text evidence="1">The sequence shown here is derived from an EMBL/GenBank/DDBJ whole genome shotgun (WGS) entry which is preliminary data.</text>
</comment>
<evidence type="ECO:0000313" key="1">
    <source>
        <dbReference type="EMBL" id="HHM02448.1"/>
    </source>
</evidence>
<organism evidence="1">
    <name type="scientific">Caldithrix abyssi</name>
    <dbReference type="NCBI Taxonomy" id="187145"/>
    <lineage>
        <taxon>Bacteria</taxon>
        <taxon>Pseudomonadati</taxon>
        <taxon>Calditrichota</taxon>
        <taxon>Calditrichia</taxon>
        <taxon>Calditrichales</taxon>
        <taxon>Calditrichaceae</taxon>
        <taxon>Caldithrix</taxon>
    </lineage>
</organism>
<gene>
    <name evidence="1" type="ORF">ENJ15_05490</name>
</gene>
<proteinExistence type="predicted"/>
<reference evidence="1" key="1">
    <citation type="journal article" date="2020" name="mSystems">
        <title>Genome- and Community-Level Interaction Insights into Carbon Utilization and Element Cycling Functions of Hydrothermarchaeota in Hydrothermal Sediment.</title>
        <authorList>
            <person name="Zhou Z."/>
            <person name="Liu Y."/>
            <person name="Xu W."/>
            <person name="Pan J."/>
            <person name="Luo Z.H."/>
            <person name="Li M."/>
        </authorList>
    </citation>
    <scope>NUCLEOTIDE SEQUENCE [LARGE SCALE GENOMIC DNA]</scope>
    <source>
        <strain evidence="1">HyVt-460</strain>
    </source>
</reference>
<sequence length="143" mass="16552">MAPDLNPVSREAYDHLLDLIIQEISAYGWVYKILNRPLSLRKGEAETERVLKRAAELTRKRKAATALLYAALIPGRGEATLRELIALLPRKEQQVWNRFRERLRLTYDKAMESYKQSAADEDVWRQFAIRPRTTRARAAVTEG</sequence>
<dbReference type="EMBL" id="DRLI01000210">
    <property type="protein sequence ID" value="HHM02448.1"/>
    <property type="molecule type" value="Genomic_DNA"/>
</dbReference>